<feature type="region of interest" description="Disordered" evidence="1">
    <location>
        <begin position="24"/>
        <end position="68"/>
    </location>
</feature>
<dbReference type="Proteomes" id="UP001155546">
    <property type="component" value="Unassembled WGS sequence"/>
</dbReference>
<protein>
    <submittedName>
        <fullName evidence="2">Uncharacterized protein</fullName>
    </submittedName>
</protein>
<comment type="caution">
    <text evidence="2">The sequence shown here is derived from an EMBL/GenBank/DDBJ whole genome shotgun (WGS) entry which is preliminary data.</text>
</comment>
<name>A0A9X2WKZ6_9GAMM</name>
<organism evidence="2 3">
    <name type="scientific">Shewanella holmiensis</name>
    <dbReference type="NCBI Taxonomy" id="2952222"/>
    <lineage>
        <taxon>Bacteria</taxon>
        <taxon>Pseudomonadati</taxon>
        <taxon>Pseudomonadota</taxon>
        <taxon>Gammaproteobacteria</taxon>
        <taxon>Alteromonadales</taxon>
        <taxon>Shewanellaceae</taxon>
        <taxon>Shewanella</taxon>
    </lineage>
</organism>
<feature type="compositionally biased region" description="Basic and acidic residues" evidence="1">
    <location>
        <begin position="49"/>
        <end position="59"/>
    </location>
</feature>
<gene>
    <name evidence="2" type="ORF">NE535_05265</name>
</gene>
<evidence type="ECO:0000256" key="1">
    <source>
        <dbReference type="SAM" id="MobiDB-lite"/>
    </source>
</evidence>
<evidence type="ECO:0000313" key="3">
    <source>
        <dbReference type="Proteomes" id="UP001155546"/>
    </source>
</evidence>
<sequence>MKVIIVIILVAIGVYLFYRAKETAQQETSENESSAPLNRTDAEINALDEAEKSVTKDIDPTPASVVTP</sequence>
<dbReference type="EMBL" id="JAMTCD010000005">
    <property type="protein sequence ID" value="MCT7941205.1"/>
    <property type="molecule type" value="Genomic_DNA"/>
</dbReference>
<feature type="compositionally biased region" description="Polar residues" evidence="1">
    <location>
        <begin position="25"/>
        <end position="37"/>
    </location>
</feature>
<feature type="non-terminal residue" evidence="2">
    <location>
        <position position="68"/>
    </location>
</feature>
<accession>A0A9X2WKZ6</accession>
<dbReference type="AlphaFoldDB" id="A0A9X2WKZ6"/>
<proteinExistence type="predicted"/>
<reference evidence="2" key="1">
    <citation type="journal article" date="2023" name="Int. J. Syst. Evol. Microbiol.">
        <title>&lt;i&gt;Shewanella septentrionalis&lt;/i&gt; sp. nov. and &lt;i&gt;Shewanella holmiensis&lt;/i&gt; sp. nov., isolated from Baltic Sea water and sediments.</title>
        <authorList>
            <person name="Martin-Rodriguez A.J."/>
            <person name="Thorell K."/>
            <person name="Joffre E."/>
            <person name="Jensie-Markopoulos S."/>
            <person name="Moore E.R.B."/>
            <person name="Sjoling A."/>
        </authorList>
    </citation>
    <scope>NUCLEOTIDE SEQUENCE</scope>
    <source>
        <strain evidence="2">SP1S2-7</strain>
    </source>
</reference>
<keyword evidence="3" id="KW-1185">Reference proteome</keyword>
<evidence type="ECO:0000313" key="2">
    <source>
        <dbReference type="EMBL" id="MCT7941205.1"/>
    </source>
</evidence>